<evidence type="ECO:0000256" key="14">
    <source>
        <dbReference type="SAM" id="MobiDB-lite"/>
    </source>
</evidence>
<feature type="compositionally biased region" description="Polar residues" evidence="14">
    <location>
        <begin position="75"/>
        <end position="108"/>
    </location>
</feature>
<evidence type="ECO:0000256" key="12">
    <source>
        <dbReference type="ARBA" id="ARBA00025337"/>
    </source>
</evidence>
<evidence type="ECO:0000256" key="11">
    <source>
        <dbReference type="ARBA" id="ARBA00023225"/>
    </source>
</evidence>
<evidence type="ECO:0000256" key="1">
    <source>
        <dbReference type="ARBA" id="ARBA00004413"/>
    </source>
</evidence>
<keyword evidence="10" id="KW-0472">Membrane</keyword>
<feature type="region of interest" description="Disordered" evidence="14">
    <location>
        <begin position="537"/>
        <end position="570"/>
    </location>
</feature>
<dbReference type="InterPro" id="IPR020006">
    <property type="entry name" value="FlhF"/>
</dbReference>
<proteinExistence type="inferred from homology"/>
<feature type="domain" description="AAA+ ATPase" evidence="15">
    <location>
        <begin position="320"/>
        <end position="460"/>
    </location>
</feature>
<keyword evidence="17" id="KW-0969">Cilium</keyword>
<reference evidence="17" key="1">
    <citation type="submission" date="2021-10" db="EMBL/GenBank/DDBJ databases">
        <title>The complete genome sequence of Leeia sp. TBRC 13508.</title>
        <authorList>
            <person name="Charoenyingcharoen P."/>
            <person name="Yukphan P."/>
        </authorList>
    </citation>
    <scope>NUCLEOTIDE SEQUENCE</scope>
    <source>
        <strain evidence="17">TBRC 13508</strain>
    </source>
</reference>
<evidence type="ECO:0000259" key="15">
    <source>
        <dbReference type="SMART" id="SM00382"/>
    </source>
</evidence>
<protein>
    <recommendedName>
        <fullName evidence="3 13">Flagellar biosynthesis protein FlhF</fullName>
    </recommendedName>
</protein>
<feature type="compositionally biased region" description="Polar residues" evidence="14">
    <location>
        <begin position="156"/>
        <end position="186"/>
    </location>
</feature>
<keyword evidence="18" id="KW-1185">Reference proteome</keyword>
<dbReference type="SUPFAM" id="SSF52540">
    <property type="entry name" value="P-loop containing nucleoside triphosphate hydrolases"/>
    <property type="match status" value="1"/>
</dbReference>
<evidence type="ECO:0000259" key="16">
    <source>
        <dbReference type="SMART" id="SM00962"/>
    </source>
</evidence>
<dbReference type="InterPro" id="IPR000897">
    <property type="entry name" value="SRP54_GTPase_dom"/>
</dbReference>
<evidence type="ECO:0000256" key="10">
    <source>
        <dbReference type="ARBA" id="ARBA00023136"/>
    </source>
</evidence>
<evidence type="ECO:0000256" key="2">
    <source>
        <dbReference type="ARBA" id="ARBA00008531"/>
    </source>
</evidence>
<dbReference type="PANTHER" id="PTHR43134:SF3">
    <property type="entry name" value="FLAGELLAR BIOSYNTHESIS PROTEIN FLHF"/>
    <property type="match status" value="1"/>
</dbReference>
<comment type="subcellular location">
    <subcellularLocation>
        <location evidence="1">Cell membrane</location>
        <topology evidence="1">Peripheral membrane protein</topology>
        <orientation evidence="1">Cytoplasmic side</orientation>
    </subcellularLocation>
</comment>
<evidence type="ECO:0000256" key="8">
    <source>
        <dbReference type="ARBA" id="ARBA00022927"/>
    </source>
</evidence>
<organism evidence="17 18">
    <name type="scientific">Leeia speluncae</name>
    <dbReference type="NCBI Taxonomy" id="2884804"/>
    <lineage>
        <taxon>Bacteria</taxon>
        <taxon>Pseudomonadati</taxon>
        <taxon>Pseudomonadota</taxon>
        <taxon>Betaproteobacteria</taxon>
        <taxon>Neisseriales</taxon>
        <taxon>Leeiaceae</taxon>
        <taxon>Leeia</taxon>
    </lineage>
</organism>
<feature type="region of interest" description="Disordered" evidence="14">
    <location>
        <begin position="60"/>
        <end position="226"/>
    </location>
</feature>
<evidence type="ECO:0000313" key="18">
    <source>
        <dbReference type="Proteomes" id="UP001165395"/>
    </source>
</evidence>
<comment type="function">
    <text evidence="12">Necessary for flagellar biosynthesis. May be involved in translocation of the flagellum.</text>
</comment>
<feature type="compositionally biased region" description="Low complexity" evidence="14">
    <location>
        <begin position="538"/>
        <end position="551"/>
    </location>
</feature>
<keyword evidence="17" id="KW-0282">Flagellum</keyword>
<keyword evidence="17" id="KW-0966">Cell projection</keyword>
<keyword evidence="9" id="KW-0342">GTP-binding</keyword>
<evidence type="ECO:0000256" key="4">
    <source>
        <dbReference type="ARBA" id="ARBA00022448"/>
    </source>
</evidence>
<dbReference type="CDD" id="cd17873">
    <property type="entry name" value="FlhF"/>
    <property type="match status" value="1"/>
</dbReference>
<dbReference type="PANTHER" id="PTHR43134">
    <property type="entry name" value="SIGNAL RECOGNITION PARTICLE RECEPTOR SUBUNIT ALPHA"/>
    <property type="match status" value="1"/>
</dbReference>
<dbReference type="InterPro" id="IPR027417">
    <property type="entry name" value="P-loop_NTPase"/>
</dbReference>
<keyword evidence="8" id="KW-0653">Protein transport</keyword>
<keyword evidence="6" id="KW-0547">Nucleotide-binding</keyword>
<feature type="domain" description="SRP54-type proteins GTP-binding" evidence="16">
    <location>
        <begin position="321"/>
        <end position="516"/>
    </location>
</feature>
<keyword evidence="7" id="KW-1005">Bacterial flagellum biogenesis</keyword>
<keyword evidence="4" id="KW-0813">Transport</keyword>
<dbReference type="InterPro" id="IPR003593">
    <property type="entry name" value="AAA+_ATPase"/>
</dbReference>
<dbReference type="Pfam" id="PF00448">
    <property type="entry name" value="SRP54"/>
    <property type="match status" value="1"/>
</dbReference>
<evidence type="ECO:0000256" key="6">
    <source>
        <dbReference type="ARBA" id="ARBA00022741"/>
    </source>
</evidence>
<evidence type="ECO:0000256" key="13">
    <source>
        <dbReference type="NCBIfam" id="TIGR03499"/>
    </source>
</evidence>
<keyword evidence="5" id="KW-1003">Cell membrane</keyword>
<evidence type="ECO:0000256" key="9">
    <source>
        <dbReference type="ARBA" id="ARBA00023134"/>
    </source>
</evidence>
<keyword evidence="11" id="KW-1006">Bacterial flagellum protein export</keyword>
<accession>A0ABS8D6Q4</accession>
<dbReference type="InterPro" id="IPR047040">
    <property type="entry name" value="FlhF__GTPase_dom"/>
</dbReference>
<gene>
    <name evidence="17" type="primary">flhF</name>
    <name evidence="17" type="ORF">LIN78_09085</name>
</gene>
<dbReference type="EMBL" id="JAJBZT010000004">
    <property type="protein sequence ID" value="MCB6183703.1"/>
    <property type="molecule type" value="Genomic_DNA"/>
</dbReference>
<dbReference type="RefSeq" id="WP_227180481.1">
    <property type="nucleotide sequence ID" value="NZ_JAJBZT010000004.1"/>
</dbReference>
<dbReference type="Gene3D" id="3.40.50.300">
    <property type="entry name" value="P-loop containing nucleotide triphosphate hydrolases"/>
    <property type="match status" value="1"/>
</dbReference>
<evidence type="ECO:0000256" key="3">
    <source>
        <dbReference type="ARBA" id="ARBA00014919"/>
    </source>
</evidence>
<evidence type="ECO:0000256" key="7">
    <source>
        <dbReference type="ARBA" id="ARBA00022795"/>
    </source>
</evidence>
<name>A0ABS8D6Q4_9NEIS</name>
<sequence length="570" mass="63528">MVVRKFYGNNTREALRQVRDALGPDALILSNRQMPGGGIEIMAVADTDVAVLTNTPASPVVNGHTHQGNVHLPDNYSSNGNYNATPTPVRTNGQRQNGYPETNQQNNEYARPDWPQVTRPRGRAPQTSYEDEPFLISHTRNGGSRESRPLEPAPSHPNSHPFTDARQNYPQQNYRSAEPSFEQNNYEEPVAPRNNGTRYVAPELFEEPQQRQPNRQSTQESNTETPNLATEAILQEVKMLRALVESQLAGFAWGDLTQHHPEKLEMLRRLLAAGFSPRLSRELLDRLPDNQTPDTAAKWIKNALFHNLKSTTPDNEIIDRGGIFALVGPTGVGKTTTVAKLAARFTLRYGPDEVALISTDSYRIGAHDQLRIYGKILNVPVVSVKDEDDLQLTLADLASKRLILIDTVGMSQRDQRVIEQTNMLAGRGLPISRILLLAANTHAATLDDVVRRYIGEQRQSLTHCILTKIDEATSLGASLDAMLRHRLTLCYVTNGQRVPEDLHLGNPLYLLDRAFKSLADGDTFQLKGDEYPLFMAAQPSSQQPESVSPSVRRNPREPLISASVLRSNRK</sequence>
<dbReference type="SMART" id="SM00962">
    <property type="entry name" value="SRP54"/>
    <property type="match status" value="1"/>
</dbReference>
<evidence type="ECO:0000256" key="5">
    <source>
        <dbReference type="ARBA" id="ARBA00022475"/>
    </source>
</evidence>
<comment type="similarity">
    <text evidence="2">Belongs to the GTP-binding SRP family.</text>
</comment>
<dbReference type="SMART" id="SM00382">
    <property type="entry name" value="AAA"/>
    <property type="match status" value="1"/>
</dbReference>
<evidence type="ECO:0000313" key="17">
    <source>
        <dbReference type="EMBL" id="MCB6183703.1"/>
    </source>
</evidence>
<comment type="caution">
    <text evidence="17">The sequence shown here is derived from an EMBL/GenBank/DDBJ whole genome shotgun (WGS) entry which is preliminary data.</text>
</comment>
<dbReference type="NCBIfam" id="TIGR03499">
    <property type="entry name" value="FlhF"/>
    <property type="match status" value="1"/>
</dbReference>
<dbReference type="Proteomes" id="UP001165395">
    <property type="component" value="Unassembled WGS sequence"/>
</dbReference>
<dbReference type="Gene3D" id="1.20.120.1380">
    <property type="entry name" value="Flagellar FlhF biosynthesis protein, N domain"/>
    <property type="match status" value="1"/>
</dbReference>
<feature type="compositionally biased region" description="Polar residues" evidence="14">
    <location>
        <begin position="210"/>
        <end position="226"/>
    </location>
</feature>